<organism evidence="2 3">
    <name type="scientific">Vandammella animalimorsus</name>
    <dbReference type="NCBI Taxonomy" id="2029117"/>
    <lineage>
        <taxon>Bacteria</taxon>
        <taxon>Pseudomonadati</taxon>
        <taxon>Pseudomonadota</taxon>
        <taxon>Betaproteobacteria</taxon>
        <taxon>Burkholderiales</taxon>
        <taxon>Comamonadaceae</taxon>
        <taxon>Vandammella</taxon>
    </lineage>
</organism>
<protein>
    <recommendedName>
        <fullName evidence="4">DUF3037 domain-containing protein</fullName>
    </recommendedName>
</protein>
<evidence type="ECO:0000313" key="3">
    <source>
        <dbReference type="Proteomes" id="UP000218644"/>
    </source>
</evidence>
<dbReference type="InterPro" id="IPR021398">
    <property type="entry name" value="DUF3037"/>
</dbReference>
<feature type="region of interest" description="Disordered" evidence="1">
    <location>
        <begin position="129"/>
        <end position="152"/>
    </location>
</feature>
<reference evidence="2 3" key="1">
    <citation type="submission" date="2017-08" db="EMBL/GenBank/DDBJ databases">
        <title>WGS of Clinical strains of the CDC Group NO-1 linked to zoonotic infections in humans.</title>
        <authorList>
            <person name="Bernier A.-M."/>
            <person name="Bernard K."/>
        </authorList>
    </citation>
    <scope>NUCLEOTIDE SEQUENCE [LARGE SCALE GENOMIC DNA]</scope>
    <source>
        <strain evidence="2 3">NML79-0751</strain>
    </source>
</reference>
<evidence type="ECO:0008006" key="4">
    <source>
        <dbReference type="Google" id="ProtNLM"/>
    </source>
</evidence>
<dbReference type="EMBL" id="NSJD01000015">
    <property type="protein sequence ID" value="PAT39573.1"/>
    <property type="molecule type" value="Genomic_DNA"/>
</dbReference>
<evidence type="ECO:0000256" key="1">
    <source>
        <dbReference type="SAM" id="MobiDB-lite"/>
    </source>
</evidence>
<proteinExistence type="predicted"/>
<accession>A0A2A2AP87</accession>
<dbReference type="RefSeq" id="WP_095557253.1">
    <property type="nucleotide sequence ID" value="NZ_NSJD01000015.1"/>
</dbReference>
<comment type="caution">
    <text evidence="2">The sequence shown here is derived from an EMBL/GenBank/DDBJ whole genome shotgun (WGS) entry which is preliminary data.</text>
</comment>
<sequence>MNELCLYAIARFMPFVETEEFANVGVVLFAPAQRYFGFQLLADAPQRITQFFATLQAPVFQRAMHDLREELERLPSLFAQRDATAGMALWQELIKPKSSQIRFSTERIVLTEHPAEQLPQLYRRYVTHSPLPAQPAPNPGANPAPPNAITTP</sequence>
<dbReference type="Proteomes" id="UP000218644">
    <property type="component" value="Unassembled WGS sequence"/>
</dbReference>
<gene>
    <name evidence="2" type="ORF">CK623_09400</name>
</gene>
<evidence type="ECO:0000313" key="2">
    <source>
        <dbReference type="EMBL" id="PAT39573.1"/>
    </source>
</evidence>
<dbReference type="Pfam" id="PF11236">
    <property type="entry name" value="DUF3037"/>
    <property type="match status" value="1"/>
</dbReference>
<dbReference type="AlphaFoldDB" id="A0A2A2AP87"/>
<feature type="compositionally biased region" description="Pro residues" evidence="1">
    <location>
        <begin position="132"/>
        <end position="146"/>
    </location>
</feature>
<name>A0A2A2AP87_9BURK</name>